<keyword evidence="1 4" id="KW-0645">Protease</keyword>
<sequence length="376" mass="40226">MITMKMKKYFIISLLFLIGVSAAWFVYSSNAVTKVIADTLRLDDQEATIRAINKVMPAVVSIIIIDQQSSITINLSTGQKTETKSKVQKGSGTGFIISPDGLILTNKHVVGAANEKTADYRVILNSGKQYYAQLIGKDPINDLAVLKIFDKNLPFVQLGDSDKLQIGTTVVAIGNALGRYQNSATKGIISGLGRNIEASDQSGNLAETLDNVLQTDADINLGNSGGPLVDLAGNVIGINVAMDQTGSAIGFAIPINDAKPVIKSVREIGRIVRPRLGIRYHMLTPEIAGEYKLAKDSGAWISTNETGGPAVLPDSPAAKAGLIPGDIVMEINGIKIQDKTTLLSVVQKYKPGDKIGLRVWRGGKIIILTAVLDEFR</sequence>
<evidence type="ECO:0000256" key="2">
    <source>
        <dbReference type="ARBA" id="ARBA00022801"/>
    </source>
</evidence>
<dbReference type="InterPro" id="IPR009003">
    <property type="entry name" value="Peptidase_S1_PA"/>
</dbReference>
<protein>
    <submittedName>
        <fullName evidence="4">Protease Do</fullName>
    </submittedName>
</protein>
<keyword evidence="2" id="KW-0378">Hydrolase</keyword>
<feature type="domain" description="PDZ" evidence="3">
    <location>
        <begin position="311"/>
        <end position="363"/>
    </location>
</feature>
<dbReference type="PANTHER" id="PTHR43343">
    <property type="entry name" value="PEPTIDASE S12"/>
    <property type="match status" value="1"/>
</dbReference>
<dbReference type="Gene3D" id="2.30.42.10">
    <property type="match status" value="1"/>
</dbReference>
<name>A0A0G0USK2_9BACT</name>
<dbReference type="Pfam" id="PF13180">
    <property type="entry name" value="PDZ_2"/>
    <property type="match status" value="1"/>
</dbReference>
<dbReference type="PRINTS" id="PR00834">
    <property type="entry name" value="PROTEASES2C"/>
</dbReference>
<organism evidence="4 5">
    <name type="scientific">Candidatus Falkowbacteria bacterium GW2011_GWA2_41_14</name>
    <dbReference type="NCBI Taxonomy" id="1618635"/>
    <lineage>
        <taxon>Bacteria</taxon>
        <taxon>Candidatus Falkowiibacteriota</taxon>
    </lineage>
</organism>
<dbReference type="InterPro" id="IPR001940">
    <property type="entry name" value="Peptidase_S1C"/>
</dbReference>
<dbReference type="GO" id="GO:0004252">
    <property type="term" value="F:serine-type endopeptidase activity"/>
    <property type="evidence" value="ECO:0007669"/>
    <property type="project" value="InterPro"/>
</dbReference>
<dbReference type="SUPFAM" id="SSF50156">
    <property type="entry name" value="PDZ domain-like"/>
    <property type="match status" value="1"/>
</dbReference>
<dbReference type="GO" id="GO:0006508">
    <property type="term" value="P:proteolysis"/>
    <property type="evidence" value="ECO:0007669"/>
    <property type="project" value="UniProtKB-KW"/>
</dbReference>
<dbReference type="PROSITE" id="PS50106">
    <property type="entry name" value="PDZ"/>
    <property type="match status" value="1"/>
</dbReference>
<proteinExistence type="predicted"/>
<accession>A0A0G0USK2</accession>
<evidence type="ECO:0000313" key="5">
    <source>
        <dbReference type="Proteomes" id="UP000034190"/>
    </source>
</evidence>
<dbReference type="EMBL" id="LCAP01000002">
    <property type="protein sequence ID" value="KKR91698.1"/>
    <property type="molecule type" value="Genomic_DNA"/>
</dbReference>
<comment type="caution">
    <text evidence="4">The sequence shown here is derived from an EMBL/GenBank/DDBJ whole genome shotgun (WGS) entry which is preliminary data.</text>
</comment>
<dbReference type="InterPro" id="IPR001478">
    <property type="entry name" value="PDZ"/>
</dbReference>
<dbReference type="SUPFAM" id="SSF50494">
    <property type="entry name" value="Trypsin-like serine proteases"/>
    <property type="match status" value="1"/>
</dbReference>
<evidence type="ECO:0000259" key="3">
    <source>
        <dbReference type="PROSITE" id="PS50106"/>
    </source>
</evidence>
<dbReference type="AlphaFoldDB" id="A0A0G0USK2"/>
<dbReference type="SMART" id="SM00228">
    <property type="entry name" value="PDZ"/>
    <property type="match status" value="1"/>
</dbReference>
<dbReference type="Gene3D" id="2.40.10.120">
    <property type="match status" value="1"/>
</dbReference>
<dbReference type="PANTHER" id="PTHR43343:SF3">
    <property type="entry name" value="PROTEASE DO-LIKE 8, CHLOROPLASTIC"/>
    <property type="match status" value="1"/>
</dbReference>
<gene>
    <name evidence="4" type="ORF">UU43_C0002G0007</name>
</gene>
<reference evidence="4 5" key="1">
    <citation type="journal article" date="2015" name="Nature">
        <title>rRNA introns, odd ribosomes, and small enigmatic genomes across a large radiation of phyla.</title>
        <authorList>
            <person name="Brown C.T."/>
            <person name="Hug L.A."/>
            <person name="Thomas B.C."/>
            <person name="Sharon I."/>
            <person name="Castelle C.J."/>
            <person name="Singh A."/>
            <person name="Wilkins M.J."/>
            <person name="Williams K.H."/>
            <person name="Banfield J.F."/>
        </authorList>
    </citation>
    <scope>NUCLEOTIDE SEQUENCE [LARGE SCALE GENOMIC DNA]</scope>
</reference>
<dbReference type="InterPro" id="IPR036034">
    <property type="entry name" value="PDZ_sf"/>
</dbReference>
<evidence type="ECO:0000256" key="1">
    <source>
        <dbReference type="ARBA" id="ARBA00022670"/>
    </source>
</evidence>
<evidence type="ECO:0000313" key="4">
    <source>
        <dbReference type="EMBL" id="KKR91698.1"/>
    </source>
</evidence>
<dbReference type="Proteomes" id="UP000034190">
    <property type="component" value="Unassembled WGS sequence"/>
</dbReference>
<dbReference type="InterPro" id="IPR051201">
    <property type="entry name" value="Chloro_Bact_Ser_Proteases"/>
</dbReference>
<dbReference type="Pfam" id="PF13365">
    <property type="entry name" value="Trypsin_2"/>
    <property type="match status" value="1"/>
</dbReference>